<keyword evidence="3" id="KW-0645">Protease</keyword>
<dbReference type="GO" id="GO:0043130">
    <property type="term" value="F:ubiquitin binding"/>
    <property type="evidence" value="ECO:0007669"/>
    <property type="project" value="TreeGrafter"/>
</dbReference>
<dbReference type="GO" id="GO:0006508">
    <property type="term" value="P:proteolysis"/>
    <property type="evidence" value="ECO:0007669"/>
    <property type="project" value="UniProtKB-KW"/>
</dbReference>
<keyword evidence="10" id="KW-1185">Reference proteome</keyword>
<evidence type="ECO:0000256" key="6">
    <source>
        <dbReference type="ARBA" id="ARBA00022807"/>
    </source>
</evidence>
<dbReference type="Proteomes" id="UP000654075">
    <property type="component" value="Unassembled WGS sequence"/>
</dbReference>
<dbReference type="GO" id="GO:0005634">
    <property type="term" value="C:nucleus"/>
    <property type="evidence" value="ECO:0007669"/>
    <property type="project" value="TreeGrafter"/>
</dbReference>
<feature type="domain" description="OTU" evidence="7">
    <location>
        <begin position="59"/>
        <end position="261"/>
    </location>
</feature>
<proteinExistence type="predicted"/>
<dbReference type="OMA" id="ADHVQIT"/>
<keyword evidence="4" id="KW-0833">Ubl conjugation pathway</keyword>
<evidence type="ECO:0000313" key="8">
    <source>
        <dbReference type="EMBL" id="CAE8612528.1"/>
    </source>
</evidence>
<dbReference type="InterPro" id="IPR038765">
    <property type="entry name" value="Papain-like_cys_pep_sf"/>
</dbReference>
<dbReference type="EMBL" id="CAJNNW010017800">
    <property type="protein sequence ID" value="CAE8661637.1"/>
    <property type="molecule type" value="Genomic_DNA"/>
</dbReference>
<dbReference type="SUPFAM" id="SSF54001">
    <property type="entry name" value="Cysteine proteinases"/>
    <property type="match status" value="1"/>
</dbReference>
<dbReference type="GO" id="GO:0004843">
    <property type="term" value="F:cysteine-type deubiquitinase activity"/>
    <property type="evidence" value="ECO:0007669"/>
    <property type="project" value="UniProtKB-EC"/>
</dbReference>
<gene>
    <name evidence="8" type="ORF">PGLA1383_LOCUS30328</name>
    <name evidence="9" type="ORF">PGLA2088_LOCUS14586</name>
</gene>
<accession>A0A813FKK3</accession>
<dbReference type="InterPro" id="IPR019400">
    <property type="entry name" value="Peptidase_C65_otubain"/>
</dbReference>
<evidence type="ECO:0000259" key="7">
    <source>
        <dbReference type="PROSITE" id="PS50802"/>
    </source>
</evidence>
<dbReference type="EMBL" id="CAJNNV010025127">
    <property type="protein sequence ID" value="CAE8612528.1"/>
    <property type="molecule type" value="Genomic_DNA"/>
</dbReference>
<protein>
    <recommendedName>
        <fullName evidence="2">ubiquitinyl hydrolase 1</fullName>
        <ecNumber evidence="2">3.4.19.12</ecNumber>
    </recommendedName>
</protein>
<dbReference type="CDD" id="cd22749">
    <property type="entry name" value="Otubain_C65"/>
    <property type="match status" value="1"/>
</dbReference>
<name>A0A813FKK3_POLGL</name>
<dbReference type="AlphaFoldDB" id="A0A813FKK3"/>
<comment type="caution">
    <text evidence="8">The sequence shown here is derived from an EMBL/GenBank/DDBJ whole genome shotgun (WGS) entry which is preliminary data.</text>
</comment>
<dbReference type="Pfam" id="PF10275">
    <property type="entry name" value="Peptidase_C65"/>
    <property type="match status" value="1"/>
</dbReference>
<dbReference type="EC" id="3.4.19.12" evidence="2"/>
<comment type="catalytic activity">
    <reaction evidence="1">
        <text>Thiol-dependent hydrolysis of ester, thioester, amide, peptide and isopeptide bonds formed by the C-terminal Gly of ubiquitin (a 76-residue protein attached to proteins as an intracellular targeting signal).</text>
        <dbReference type="EC" id="3.4.19.12"/>
    </reaction>
</comment>
<keyword evidence="6" id="KW-0788">Thiol protease</keyword>
<dbReference type="OrthoDB" id="18915at2759"/>
<dbReference type="PANTHER" id="PTHR12931:SF15">
    <property type="entry name" value="UBIQUITIN THIOESTERASE OTUBAIN-LIKE"/>
    <property type="match status" value="1"/>
</dbReference>
<dbReference type="InterPro" id="IPR042467">
    <property type="entry name" value="Peptidase_C65_otubain_sub2"/>
</dbReference>
<evidence type="ECO:0000313" key="9">
    <source>
        <dbReference type="EMBL" id="CAE8661637.1"/>
    </source>
</evidence>
<dbReference type="PROSITE" id="PS50802">
    <property type="entry name" value="OTU"/>
    <property type="match status" value="1"/>
</dbReference>
<evidence type="ECO:0000256" key="3">
    <source>
        <dbReference type="ARBA" id="ARBA00022670"/>
    </source>
</evidence>
<dbReference type="Proteomes" id="UP000626109">
    <property type="component" value="Unassembled WGS sequence"/>
</dbReference>
<evidence type="ECO:0000256" key="4">
    <source>
        <dbReference type="ARBA" id="ARBA00022786"/>
    </source>
</evidence>
<dbReference type="InterPro" id="IPR003323">
    <property type="entry name" value="OTU_dom"/>
</dbReference>
<dbReference type="GO" id="GO:0071108">
    <property type="term" value="P:protein K48-linked deubiquitination"/>
    <property type="evidence" value="ECO:0007669"/>
    <property type="project" value="TreeGrafter"/>
</dbReference>
<keyword evidence="5" id="KW-0378">Hydrolase</keyword>
<sequence length="261" mass="29200">MSASQPDDMDIMAQEREVRAEAEAAPLVGQLLPISVLKEQYATNPGFLPKVEKLESRFRALRRTRPDGNCFYRAYLFGIFEQIAGNKERHAAFLQRAKKSLDFCVGAGYEKVAIEDFYEEFIESVESLAPEGSSASAVEALLEKNDGYLVCWARVLTSAYLKRHKEDYEPFLSSHPSIQKFCAQEVDPMNTEADHLQITALSCHLGVPVCVVYLDRSEGDSAAEHEFQAQGGGSDSEHALTSCQPVHLLYRPGHYDIIYVQ</sequence>
<dbReference type="PANTHER" id="PTHR12931">
    <property type="entry name" value="UBIQUITIN THIOLESTERASE PROTEIN OTUB"/>
    <property type="match status" value="1"/>
</dbReference>
<dbReference type="InterPro" id="IPR042468">
    <property type="entry name" value="Peptidase_C65_otubain_sub1"/>
</dbReference>
<evidence type="ECO:0000256" key="5">
    <source>
        <dbReference type="ARBA" id="ARBA00022801"/>
    </source>
</evidence>
<evidence type="ECO:0000256" key="1">
    <source>
        <dbReference type="ARBA" id="ARBA00000707"/>
    </source>
</evidence>
<dbReference type="Gene3D" id="1.20.1300.20">
    <property type="entry name" value="Peptidase C65 Otubain, subdomain 2"/>
    <property type="match status" value="1"/>
</dbReference>
<evidence type="ECO:0000313" key="10">
    <source>
        <dbReference type="Proteomes" id="UP000654075"/>
    </source>
</evidence>
<dbReference type="Gene3D" id="3.30.200.60">
    <property type="entry name" value="Peptidase C65 Otubain, subdomain 1"/>
    <property type="match status" value="1"/>
</dbReference>
<organism evidence="8 10">
    <name type="scientific">Polarella glacialis</name>
    <name type="common">Dinoflagellate</name>
    <dbReference type="NCBI Taxonomy" id="89957"/>
    <lineage>
        <taxon>Eukaryota</taxon>
        <taxon>Sar</taxon>
        <taxon>Alveolata</taxon>
        <taxon>Dinophyceae</taxon>
        <taxon>Suessiales</taxon>
        <taxon>Suessiaceae</taxon>
        <taxon>Polarella</taxon>
    </lineage>
</organism>
<evidence type="ECO:0000256" key="2">
    <source>
        <dbReference type="ARBA" id="ARBA00012759"/>
    </source>
</evidence>
<reference evidence="8" key="1">
    <citation type="submission" date="2021-02" db="EMBL/GenBank/DDBJ databases">
        <authorList>
            <person name="Dougan E. K."/>
            <person name="Rhodes N."/>
            <person name="Thang M."/>
            <person name="Chan C."/>
        </authorList>
    </citation>
    <scope>NUCLEOTIDE SEQUENCE</scope>
</reference>